<reference evidence="1" key="1">
    <citation type="journal article" date="2017" name="Nature">
        <title>The sunflower genome provides insights into oil metabolism, flowering and Asterid evolution.</title>
        <authorList>
            <person name="Badouin H."/>
            <person name="Gouzy J."/>
            <person name="Grassa C.J."/>
            <person name="Murat F."/>
            <person name="Staton S.E."/>
            <person name="Cottret L."/>
            <person name="Lelandais-Briere C."/>
            <person name="Owens G.L."/>
            <person name="Carrere S."/>
            <person name="Mayjonade B."/>
            <person name="Legrand L."/>
            <person name="Gill N."/>
            <person name="Kane N.C."/>
            <person name="Bowers J.E."/>
            <person name="Hubner S."/>
            <person name="Bellec A."/>
            <person name="Berard A."/>
            <person name="Berges H."/>
            <person name="Blanchet N."/>
            <person name="Boniface M.C."/>
            <person name="Brunel D."/>
            <person name="Catrice O."/>
            <person name="Chaidir N."/>
            <person name="Claudel C."/>
            <person name="Donnadieu C."/>
            <person name="Faraut T."/>
            <person name="Fievet G."/>
            <person name="Helmstetter N."/>
            <person name="King M."/>
            <person name="Knapp S.J."/>
            <person name="Lai Z."/>
            <person name="Le Paslier M.C."/>
            <person name="Lippi Y."/>
            <person name="Lorenzon L."/>
            <person name="Mandel J.R."/>
            <person name="Marage G."/>
            <person name="Marchand G."/>
            <person name="Marquand E."/>
            <person name="Bret-Mestries E."/>
            <person name="Morien E."/>
            <person name="Nambeesan S."/>
            <person name="Nguyen T."/>
            <person name="Pegot-Espagnet P."/>
            <person name="Pouilly N."/>
            <person name="Raftis F."/>
            <person name="Sallet E."/>
            <person name="Schiex T."/>
            <person name="Thomas J."/>
            <person name="Vandecasteele C."/>
            <person name="Vares D."/>
            <person name="Vear F."/>
            <person name="Vautrin S."/>
            <person name="Crespi M."/>
            <person name="Mangin B."/>
            <person name="Burke J.M."/>
            <person name="Salse J."/>
            <person name="Munos S."/>
            <person name="Vincourt P."/>
            <person name="Rieseberg L.H."/>
            <person name="Langlade N.B."/>
        </authorList>
    </citation>
    <scope>NUCLEOTIDE SEQUENCE</scope>
    <source>
        <tissue evidence="1">Leaves</tissue>
    </source>
</reference>
<comment type="caution">
    <text evidence="1">The sequence shown here is derived from an EMBL/GenBank/DDBJ whole genome shotgun (WGS) entry which is preliminary data.</text>
</comment>
<keyword evidence="2" id="KW-1185">Reference proteome</keyword>
<evidence type="ECO:0000313" key="1">
    <source>
        <dbReference type="EMBL" id="KAF5810623.1"/>
    </source>
</evidence>
<dbReference type="EMBL" id="MNCJ02000319">
    <property type="protein sequence ID" value="KAF5810623.1"/>
    <property type="molecule type" value="Genomic_DNA"/>
</dbReference>
<protein>
    <submittedName>
        <fullName evidence="1">Uncharacterized protein</fullName>
    </submittedName>
</protein>
<name>A0A9K3NTB2_HELAN</name>
<proteinExistence type="predicted"/>
<gene>
    <name evidence="1" type="ORF">HanXRQr2_Chr04g0171811</name>
</gene>
<dbReference type="AlphaFoldDB" id="A0A9K3NTB2"/>
<sequence>MKKLIFGVVVIRRAVGEEDRGASDAEHAVGKDLGTIFADVEVFCNALVAIAQFSSGW</sequence>
<evidence type="ECO:0000313" key="2">
    <source>
        <dbReference type="Proteomes" id="UP000215914"/>
    </source>
</evidence>
<reference evidence="1" key="2">
    <citation type="submission" date="2020-06" db="EMBL/GenBank/DDBJ databases">
        <title>Helianthus annuus Genome sequencing and assembly Release 2.</title>
        <authorList>
            <person name="Gouzy J."/>
            <person name="Langlade N."/>
            <person name="Munos S."/>
        </authorList>
    </citation>
    <scope>NUCLEOTIDE SEQUENCE</scope>
    <source>
        <tissue evidence="1">Leaves</tissue>
    </source>
</reference>
<accession>A0A9K3NTB2</accession>
<dbReference type="Gramene" id="mRNA:HanXRQr2_Chr04g0171811">
    <property type="protein sequence ID" value="mRNA:HanXRQr2_Chr04g0171811"/>
    <property type="gene ID" value="HanXRQr2_Chr04g0171811"/>
</dbReference>
<organism evidence="1 2">
    <name type="scientific">Helianthus annuus</name>
    <name type="common">Common sunflower</name>
    <dbReference type="NCBI Taxonomy" id="4232"/>
    <lineage>
        <taxon>Eukaryota</taxon>
        <taxon>Viridiplantae</taxon>
        <taxon>Streptophyta</taxon>
        <taxon>Embryophyta</taxon>
        <taxon>Tracheophyta</taxon>
        <taxon>Spermatophyta</taxon>
        <taxon>Magnoliopsida</taxon>
        <taxon>eudicotyledons</taxon>
        <taxon>Gunneridae</taxon>
        <taxon>Pentapetalae</taxon>
        <taxon>asterids</taxon>
        <taxon>campanulids</taxon>
        <taxon>Asterales</taxon>
        <taxon>Asteraceae</taxon>
        <taxon>Asteroideae</taxon>
        <taxon>Heliantheae alliance</taxon>
        <taxon>Heliantheae</taxon>
        <taxon>Helianthus</taxon>
    </lineage>
</organism>
<dbReference type="Proteomes" id="UP000215914">
    <property type="component" value="Unassembled WGS sequence"/>
</dbReference>